<dbReference type="InterPro" id="IPR012677">
    <property type="entry name" value="Nucleotide-bd_a/b_plait_sf"/>
</dbReference>
<gene>
    <name evidence="6" type="primary">celf2_0</name>
    <name evidence="6" type="ORF">AVEN_67638_1</name>
</gene>
<feature type="region of interest" description="Disordered" evidence="4">
    <location>
        <begin position="80"/>
        <end position="99"/>
    </location>
</feature>
<dbReference type="PANTHER" id="PTHR24012">
    <property type="entry name" value="RNA BINDING PROTEIN"/>
    <property type="match status" value="1"/>
</dbReference>
<dbReference type="InterPro" id="IPR000504">
    <property type="entry name" value="RRM_dom"/>
</dbReference>
<comment type="caution">
    <text evidence="6">The sequence shown here is derived from an EMBL/GenBank/DDBJ whole genome shotgun (WGS) entry which is preliminary data.</text>
</comment>
<keyword evidence="7" id="KW-1185">Reference proteome</keyword>
<proteinExistence type="predicted"/>
<protein>
    <submittedName>
        <fullName evidence="6">CUGBP Elav-like family member 2</fullName>
    </submittedName>
</protein>
<evidence type="ECO:0000256" key="1">
    <source>
        <dbReference type="ARBA" id="ARBA00022737"/>
    </source>
</evidence>
<dbReference type="SUPFAM" id="SSF54928">
    <property type="entry name" value="RNA-binding domain, RBD"/>
    <property type="match status" value="1"/>
</dbReference>
<feature type="domain" description="RRM" evidence="5">
    <location>
        <begin position="14"/>
        <end position="95"/>
    </location>
</feature>
<dbReference type="FunFam" id="3.30.70.330:FF:000013">
    <property type="entry name" value="CUGBP Elav-like family member 1 isoform 2"/>
    <property type="match status" value="1"/>
</dbReference>
<evidence type="ECO:0000259" key="5">
    <source>
        <dbReference type="PROSITE" id="PS50102"/>
    </source>
</evidence>
<dbReference type="AlphaFoldDB" id="A0A4Y2VY09"/>
<feature type="non-terminal residue" evidence="6">
    <location>
        <position position="99"/>
    </location>
</feature>
<dbReference type="Proteomes" id="UP000499080">
    <property type="component" value="Unassembled WGS sequence"/>
</dbReference>
<accession>A0A4Y2VY09</accession>
<evidence type="ECO:0000256" key="4">
    <source>
        <dbReference type="SAM" id="MobiDB-lite"/>
    </source>
</evidence>
<evidence type="ECO:0000256" key="2">
    <source>
        <dbReference type="ARBA" id="ARBA00022884"/>
    </source>
</evidence>
<reference evidence="6 7" key="1">
    <citation type="journal article" date="2019" name="Sci. Rep.">
        <title>Orb-weaving spider Araneus ventricosus genome elucidates the spidroin gene catalogue.</title>
        <authorList>
            <person name="Kono N."/>
            <person name="Nakamura H."/>
            <person name="Ohtoshi R."/>
            <person name="Moran D.A.P."/>
            <person name="Shinohara A."/>
            <person name="Yoshida Y."/>
            <person name="Fujiwara M."/>
            <person name="Mori M."/>
            <person name="Tomita M."/>
            <person name="Arakawa K."/>
        </authorList>
    </citation>
    <scope>NUCLEOTIDE SEQUENCE [LARGE SCALE GENOMIC DNA]</scope>
</reference>
<dbReference type="PROSITE" id="PS50102">
    <property type="entry name" value="RRM"/>
    <property type="match status" value="1"/>
</dbReference>
<dbReference type="GO" id="GO:0003723">
    <property type="term" value="F:RNA binding"/>
    <property type="evidence" value="ECO:0007669"/>
    <property type="project" value="UniProtKB-UniRule"/>
</dbReference>
<evidence type="ECO:0000256" key="3">
    <source>
        <dbReference type="PROSITE-ProRule" id="PRU00176"/>
    </source>
</evidence>
<evidence type="ECO:0000313" key="7">
    <source>
        <dbReference type="Proteomes" id="UP000499080"/>
    </source>
</evidence>
<keyword evidence="1" id="KW-0677">Repeat</keyword>
<dbReference type="Pfam" id="PF00076">
    <property type="entry name" value="RRM_1"/>
    <property type="match status" value="1"/>
</dbReference>
<dbReference type="InterPro" id="IPR035979">
    <property type="entry name" value="RBD_domain_sf"/>
</dbReference>
<sequence>MNSIHKDQPDPDAIKMFVGQIPRNWDEAELRKLFDEFGTVHQINVLRDKMTGQSRGCCFVTFYNRKSAVEAQNALHNIKTLPGMHHPIQMKPADSENRN</sequence>
<dbReference type="Gene3D" id="3.30.70.330">
    <property type="match status" value="1"/>
</dbReference>
<name>A0A4Y2VY09_ARAVE</name>
<dbReference type="OrthoDB" id="267048at2759"/>
<dbReference type="EMBL" id="BGPR01051893">
    <property type="protein sequence ID" value="GBO28800.1"/>
    <property type="molecule type" value="Genomic_DNA"/>
</dbReference>
<organism evidence="6 7">
    <name type="scientific">Araneus ventricosus</name>
    <name type="common">Orbweaver spider</name>
    <name type="synonym">Epeira ventricosa</name>
    <dbReference type="NCBI Taxonomy" id="182803"/>
    <lineage>
        <taxon>Eukaryota</taxon>
        <taxon>Metazoa</taxon>
        <taxon>Ecdysozoa</taxon>
        <taxon>Arthropoda</taxon>
        <taxon>Chelicerata</taxon>
        <taxon>Arachnida</taxon>
        <taxon>Araneae</taxon>
        <taxon>Araneomorphae</taxon>
        <taxon>Entelegynae</taxon>
        <taxon>Araneoidea</taxon>
        <taxon>Araneidae</taxon>
        <taxon>Araneus</taxon>
    </lineage>
</organism>
<dbReference type="SMART" id="SM00360">
    <property type="entry name" value="RRM"/>
    <property type="match status" value="1"/>
</dbReference>
<evidence type="ECO:0000313" key="6">
    <source>
        <dbReference type="EMBL" id="GBO28800.1"/>
    </source>
</evidence>
<keyword evidence="2 3" id="KW-0694">RNA-binding</keyword>